<dbReference type="GO" id="GO:0007165">
    <property type="term" value="P:signal transduction"/>
    <property type="evidence" value="ECO:0007669"/>
    <property type="project" value="UniProtKB-KW"/>
</dbReference>
<evidence type="ECO:0000313" key="11">
    <source>
        <dbReference type="EMBL" id="CAH0729270.1"/>
    </source>
</evidence>
<keyword evidence="4 10" id="KW-0812">Transmembrane</keyword>
<keyword evidence="2" id="KW-1003">Cell membrane</keyword>
<reference evidence="11" key="1">
    <citation type="submission" date="2021-12" db="EMBL/GenBank/DDBJ databases">
        <authorList>
            <person name="Martin H S."/>
        </authorList>
    </citation>
    <scope>NUCLEOTIDE SEQUENCE</scope>
</reference>
<dbReference type="AlphaFoldDB" id="A0A8J9YJR5"/>
<dbReference type="PANTHER" id="PTHR21137:SF35">
    <property type="entry name" value="ODORANT RECEPTOR 19A-RELATED"/>
    <property type="match status" value="1"/>
</dbReference>
<evidence type="ECO:0000256" key="1">
    <source>
        <dbReference type="ARBA" id="ARBA00004651"/>
    </source>
</evidence>
<keyword evidence="7 10" id="KW-0472">Membrane</keyword>
<dbReference type="Pfam" id="PF02949">
    <property type="entry name" value="7tm_6"/>
    <property type="match status" value="1"/>
</dbReference>
<evidence type="ECO:0000256" key="7">
    <source>
        <dbReference type="ARBA" id="ARBA00023136"/>
    </source>
</evidence>
<evidence type="ECO:0000256" key="2">
    <source>
        <dbReference type="ARBA" id="ARBA00022475"/>
    </source>
</evidence>
<keyword evidence="3" id="KW-0716">Sensory transduction</keyword>
<proteinExistence type="predicted"/>
<keyword evidence="12" id="KW-1185">Reference proteome</keyword>
<keyword evidence="9" id="KW-0807">Transducer</keyword>
<dbReference type="GO" id="GO:0004984">
    <property type="term" value="F:olfactory receptor activity"/>
    <property type="evidence" value="ECO:0007669"/>
    <property type="project" value="InterPro"/>
</dbReference>
<name>A0A8J9YJR5_9NEOP</name>
<dbReference type="OrthoDB" id="7539170at2759"/>
<evidence type="ECO:0000256" key="5">
    <source>
        <dbReference type="ARBA" id="ARBA00022725"/>
    </source>
</evidence>
<evidence type="ECO:0000256" key="9">
    <source>
        <dbReference type="ARBA" id="ARBA00023224"/>
    </source>
</evidence>
<evidence type="ECO:0000256" key="10">
    <source>
        <dbReference type="SAM" id="Phobius"/>
    </source>
</evidence>
<dbReference type="EMBL" id="OV170228">
    <property type="protein sequence ID" value="CAH0729270.1"/>
    <property type="molecule type" value="Genomic_DNA"/>
</dbReference>
<evidence type="ECO:0000256" key="3">
    <source>
        <dbReference type="ARBA" id="ARBA00022606"/>
    </source>
</evidence>
<feature type="transmembrane region" description="Helical" evidence="10">
    <location>
        <begin position="83"/>
        <end position="101"/>
    </location>
</feature>
<dbReference type="PANTHER" id="PTHR21137">
    <property type="entry name" value="ODORANT RECEPTOR"/>
    <property type="match status" value="1"/>
</dbReference>
<accession>A0A8J9YJR5</accession>
<evidence type="ECO:0000256" key="4">
    <source>
        <dbReference type="ARBA" id="ARBA00022692"/>
    </source>
</evidence>
<organism evidence="11 12">
    <name type="scientific">Brenthis ino</name>
    <name type="common">lesser marbled fritillary</name>
    <dbReference type="NCBI Taxonomy" id="405034"/>
    <lineage>
        <taxon>Eukaryota</taxon>
        <taxon>Metazoa</taxon>
        <taxon>Ecdysozoa</taxon>
        <taxon>Arthropoda</taxon>
        <taxon>Hexapoda</taxon>
        <taxon>Insecta</taxon>
        <taxon>Pterygota</taxon>
        <taxon>Neoptera</taxon>
        <taxon>Endopterygota</taxon>
        <taxon>Lepidoptera</taxon>
        <taxon>Glossata</taxon>
        <taxon>Ditrysia</taxon>
        <taxon>Papilionoidea</taxon>
        <taxon>Nymphalidae</taxon>
        <taxon>Heliconiinae</taxon>
        <taxon>Argynnini</taxon>
        <taxon>Brenthis</taxon>
    </lineage>
</organism>
<comment type="subcellular location">
    <subcellularLocation>
        <location evidence="1">Cell membrane</location>
        <topology evidence="1">Multi-pass membrane protein</topology>
    </subcellularLocation>
</comment>
<feature type="transmembrane region" description="Helical" evidence="10">
    <location>
        <begin position="129"/>
        <end position="147"/>
    </location>
</feature>
<dbReference type="GO" id="GO:0005549">
    <property type="term" value="F:odorant binding"/>
    <property type="evidence" value="ECO:0007669"/>
    <property type="project" value="InterPro"/>
</dbReference>
<gene>
    <name evidence="11" type="ORF">BINO364_LOCUS14389</name>
</gene>
<keyword evidence="8" id="KW-0675">Receptor</keyword>
<dbReference type="InterPro" id="IPR004117">
    <property type="entry name" value="7tm6_olfct_rcpt"/>
</dbReference>
<evidence type="ECO:0000313" key="12">
    <source>
        <dbReference type="Proteomes" id="UP000838878"/>
    </source>
</evidence>
<feature type="transmembrane region" description="Helical" evidence="10">
    <location>
        <begin position="23"/>
        <end position="41"/>
    </location>
</feature>
<sequence length="214" mass="25392">MVGLLHFCETWHLLSKSTNLDDIIDNITVTLMNFMALYRYINMRQNKSTYKKLASAMESPYFDTSTKNRKKLVKFWAQRNERFIKLLLTLGSCTLAAWHIYPLVDDIEYNLMISASFPFKYQTPDRYPIFYFIIFIAFNYGSVFVMINDLIMQAHLMHLLCQYTTLADCFEEIITDCLGENHFENSNLIRTPQFREVYLIKLNNLVEQHKFVLK</sequence>
<dbReference type="Proteomes" id="UP000838878">
    <property type="component" value="Chromosome 8"/>
</dbReference>
<evidence type="ECO:0000256" key="8">
    <source>
        <dbReference type="ARBA" id="ARBA00023170"/>
    </source>
</evidence>
<evidence type="ECO:0000256" key="6">
    <source>
        <dbReference type="ARBA" id="ARBA00022989"/>
    </source>
</evidence>
<dbReference type="GO" id="GO:0005886">
    <property type="term" value="C:plasma membrane"/>
    <property type="evidence" value="ECO:0007669"/>
    <property type="project" value="UniProtKB-SubCell"/>
</dbReference>
<feature type="non-terminal residue" evidence="11">
    <location>
        <position position="214"/>
    </location>
</feature>
<keyword evidence="5" id="KW-0552">Olfaction</keyword>
<protein>
    <submittedName>
        <fullName evidence="11">Uncharacterized protein</fullName>
    </submittedName>
</protein>
<keyword evidence="6 10" id="KW-1133">Transmembrane helix</keyword>